<evidence type="ECO:0000313" key="7">
    <source>
        <dbReference type="Proteomes" id="UP001597063"/>
    </source>
</evidence>
<dbReference type="Proteomes" id="UP001597063">
    <property type="component" value="Unassembled WGS sequence"/>
</dbReference>
<dbReference type="InterPro" id="IPR016181">
    <property type="entry name" value="Acyl_CoA_acyltransferase"/>
</dbReference>
<dbReference type="Gene3D" id="3.40.630.30">
    <property type="match status" value="2"/>
</dbReference>
<dbReference type="GO" id="GO:0016746">
    <property type="term" value="F:acyltransferase activity"/>
    <property type="evidence" value="ECO:0007669"/>
    <property type="project" value="UniProtKB-KW"/>
</dbReference>
<keyword evidence="7" id="KW-1185">Reference proteome</keyword>
<sequence>MSDLEIRTVPEADLDQMIVLADLVFHGRTPDDEYDRQRWILRRAERTGAYAGGVLAGQLAVVPMRLSVPGALLDCSAVTYVGVLPTHRRRGVLTSMIERMHADAAAAGRPVAALWASQSAIYGRYGFGLADRIAALEIDTRRPLALRADPDPRPLRFVDRDAVPEVLGPIHRRAIERRPGGLVRDAEWWRCGIVPRVHPEHEGRSEPRVVVMDGEPGGYAVYRTEHNGQGTVHLEDLEADTPAVEAALWRFLAEIDLTDRVSAPTRPVDDLLRYLAADADQVAFVRDEGALWLRLIDAPAALRARSWASEDDLVIDLRDARLPANQGRWRLSAGTCEPTADEPDLSLDTAELAAAYLGGTRLRALARAGLVTEHTPGAADRLDRAFAVPLAPYTNDDF</sequence>
<dbReference type="InterPro" id="IPR022902">
    <property type="entry name" value="NAcTrfase_Eis"/>
</dbReference>
<dbReference type="SUPFAM" id="SSF55718">
    <property type="entry name" value="SCP-like"/>
    <property type="match status" value="1"/>
</dbReference>
<proteinExistence type="inferred from homology"/>
<dbReference type="InterPro" id="IPR036527">
    <property type="entry name" value="SCP2_sterol-bd_dom_sf"/>
</dbReference>
<dbReference type="InterPro" id="IPR051554">
    <property type="entry name" value="Acetyltransferase_Eis"/>
</dbReference>
<dbReference type="Pfam" id="PF17668">
    <property type="entry name" value="Acetyltransf_17"/>
    <property type="match status" value="1"/>
</dbReference>
<dbReference type="NCBIfam" id="NF002367">
    <property type="entry name" value="PRK01346.1-4"/>
    <property type="match status" value="1"/>
</dbReference>
<reference evidence="7" key="1">
    <citation type="journal article" date="2019" name="Int. J. Syst. Evol. Microbiol.">
        <title>The Global Catalogue of Microorganisms (GCM) 10K type strain sequencing project: providing services to taxonomists for standard genome sequencing and annotation.</title>
        <authorList>
            <consortium name="The Broad Institute Genomics Platform"/>
            <consortium name="The Broad Institute Genome Sequencing Center for Infectious Disease"/>
            <person name="Wu L."/>
            <person name="Ma J."/>
        </authorList>
    </citation>
    <scope>NUCLEOTIDE SEQUENCE [LARGE SCALE GENOMIC DNA]</scope>
    <source>
        <strain evidence="7">JCM 9371</strain>
    </source>
</reference>
<protein>
    <submittedName>
        <fullName evidence="6">GNAT family N-acetyltransferase</fullName>
        <ecNumber evidence="6">2.3.1.-</ecNumber>
    </submittedName>
</protein>
<comment type="caution">
    <text evidence="6">The sequence shown here is derived from an EMBL/GenBank/DDBJ whole genome shotgun (WGS) entry which is preliminary data.</text>
</comment>
<evidence type="ECO:0000313" key="6">
    <source>
        <dbReference type="EMBL" id="MFD0688922.1"/>
    </source>
</evidence>
<dbReference type="InterPro" id="IPR000182">
    <property type="entry name" value="GNAT_dom"/>
</dbReference>
<feature type="binding site" evidence="4">
    <location>
        <begin position="89"/>
        <end position="94"/>
    </location>
    <ligand>
        <name>acetyl-CoA</name>
        <dbReference type="ChEBI" id="CHEBI:57288"/>
    </ligand>
</feature>
<comment type="similarity">
    <text evidence="1 4">Belongs to the acetyltransferase Eis family.</text>
</comment>
<dbReference type="RefSeq" id="WP_131762706.1">
    <property type="nucleotide sequence ID" value="NZ_CAACUY010000250.1"/>
</dbReference>
<evidence type="ECO:0000256" key="3">
    <source>
        <dbReference type="ARBA" id="ARBA00023315"/>
    </source>
</evidence>
<evidence type="ECO:0000259" key="5">
    <source>
        <dbReference type="PROSITE" id="PS51186"/>
    </source>
</evidence>
<dbReference type="InterPro" id="IPR041380">
    <property type="entry name" value="Acetyltransf_17"/>
</dbReference>
<evidence type="ECO:0000256" key="4">
    <source>
        <dbReference type="HAMAP-Rule" id="MF_01812"/>
    </source>
</evidence>
<feature type="active site" description="Proton donor" evidence="4">
    <location>
        <position position="122"/>
    </location>
</feature>
<dbReference type="Pfam" id="PF13530">
    <property type="entry name" value="SCP2_2"/>
    <property type="match status" value="1"/>
</dbReference>
<evidence type="ECO:0000256" key="1">
    <source>
        <dbReference type="ARBA" id="ARBA00009213"/>
    </source>
</evidence>
<dbReference type="EMBL" id="JBHTGP010000015">
    <property type="protein sequence ID" value="MFD0688922.1"/>
    <property type="molecule type" value="Genomic_DNA"/>
</dbReference>
<organism evidence="6 7">
    <name type="scientific">Actinomadura fibrosa</name>
    <dbReference type="NCBI Taxonomy" id="111802"/>
    <lineage>
        <taxon>Bacteria</taxon>
        <taxon>Bacillati</taxon>
        <taxon>Actinomycetota</taxon>
        <taxon>Actinomycetes</taxon>
        <taxon>Streptosporangiales</taxon>
        <taxon>Thermomonosporaceae</taxon>
        <taxon>Actinomadura</taxon>
    </lineage>
</organism>
<dbReference type="HAMAP" id="MF_01812">
    <property type="entry name" value="Eis"/>
    <property type="match status" value="1"/>
</dbReference>
<dbReference type="SUPFAM" id="SSF55729">
    <property type="entry name" value="Acyl-CoA N-acyltransferases (Nat)"/>
    <property type="match status" value="1"/>
</dbReference>
<feature type="binding site" evidence="4">
    <location>
        <begin position="81"/>
        <end position="83"/>
    </location>
    <ligand>
        <name>acetyl-CoA</name>
        <dbReference type="ChEBI" id="CHEBI:57288"/>
    </ligand>
</feature>
<dbReference type="EC" id="2.3.1.-" evidence="6"/>
<comment type="caution">
    <text evidence="4">Lacks conserved residue(s) required for the propagation of feature annotation.</text>
</comment>
<dbReference type="Pfam" id="PF13527">
    <property type="entry name" value="Acetyltransf_9"/>
    <property type="match status" value="1"/>
</dbReference>
<evidence type="ECO:0000256" key="2">
    <source>
        <dbReference type="ARBA" id="ARBA00022679"/>
    </source>
</evidence>
<comment type="subunit">
    <text evidence="4">Homohexamer; trimer of dimers.</text>
</comment>
<feature type="domain" description="N-acetyltransferase" evidence="5">
    <location>
        <begin position="4"/>
        <end position="149"/>
    </location>
</feature>
<dbReference type="InterPro" id="IPR025559">
    <property type="entry name" value="Eis_dom"/>
</dbReference>
<gene>
    <name evidence="6" type="ORF">ACFQZM_30835</name>
</gene>
<keyword evidence="3 4" id="KW-0012">Acyltransferase</keyword>
<dbReference type="Gene3D" id="3.30.1050.10">
    <property type="entry name" value="SCP2 sterol-binding domain"/>
    <property type="match status" value="1"/>
</dbReference>
<dbReference type="PANTHER" id="PTHR37817">
    <property type="entry name" value="N-ACETYLTRANSFERASE EIS"/>
    <property type="match status" value="1"/>
</dbReference>
<dbReference type="PROSITE" id="PS51186">
    <property type="entry name" value="GNAT"/>
    <property type="match status" value="1"/>
</dbReference>
<name>A0ABW2XQZ4_9ACTN</name>
<feature type="active site" description="Proton acceptor; via carboxylate" evidence="4">
    <location>
        <position position="398"/>
    </location>
</feature>
<accession>A0ABW2XQZ4</accession>
<dbReference type="PANTHER" id="PTHR37817:SF1">
    <property type="entry name" value="N-ACETYLTRANSFERASE EIS"/>
    <property type="match status" value="1"/>
</dbReference>
<keyword evidence="2 4" id="KW-0808">Transferase</keyword>